<gene>
    <name evidence="2" type="ORF">SAMN06296036_104245</name>
</gene>
<keyword evidence="1" id="KW-0732">Signal</keyword>
<evidence type="ECO:0000313" key="3">
    <source>
        <dbReference type="Proteomes" id="UP000192907"/>
    </source>
</evidence>
<organism evidence="2 3">
    <name type="scientific">Pseudobacteriovorax antillogorgiicola</name>
    <dbReference type="NCBI Taxonomy" id="1513793"/>
    <lineage>
        <taxon>Bacteria</taxon>
        <taxon>Pseudomonadati</taxon>
        <taxon>Bdellovibrionota</taxon>
        <taxon>Oligoflexia</taxon>
        <taxon>Oligoflexales</taxon>
        <taxon>Pseudobacteriovoracaceae</taxon>
        <taxon>Pseudobacteriovorax</taxon>
    </lineage>
</organism>
<reference evidence="3" key="1">
    <citation type="submission" date="2017-04" db="EMBL/GenBank/DDBJ databases">
        <authorList>
            <person name="Varghese N."/>
            <person name="Submissions S."/>
        </authorList>
    </citation>
    <scope>NUCLEOTIDE SEQUENCE [LARGE SCALE GENOMIC DNA]</scope>
    <source>
        <strain evidence="3">RKEM611</strain>
    </source>
</reference>
<evidence type="ECO:0000313" key="2">
    <source>
        <dbReference type="EMBL" id="SMF07823.1"/>
    </source>
</evidence>
<dbReference type="AlphaFoldDB" id="A0A1Y6BHH6"/>
<dbReference type="RefSeq" id="WP_132316578.1">
    <property type="nucleotide sequence ID" value="NZ_FWZT01000004.1"/>
</dbReference>
<proteinExistence type="predicted"/>
<protein>
    <submittedName>
        <fullName evidence="2">Uncharacterized protein</fullName>
    </submittedName>
</protein>
<dbReference type="Proteomes" id="UP000192907">
    <property type="component" value="Unassembled WGS sequence"/>
</dbReference>
<sequence length="228" mass="26268">MKLMIGMLAILLSNISHADIVQDGDQIGFPENSVVYDISEFEVPSGKGVYYNDQVGARPMLWLNMFARCWNPQNTAQCMRSYKRWPRCFAIQKNAINLSGPSRVDIELDALQTAYFANVSHADQVRFEPTFEVRLDFEMDYTGNGNWVADQRIHQVPAVQWRRGYMFAEDPTIAIWSSDGRDFEVSLGDLRSHRFDHKIRNMRVSLCNLVEGDFDLYKLRIVTQSLGE</sequence>
<feature type="chain" id="PRO_5013051519" evidence="1">
    <location>
        <begin position="19"/>
        <end position="228"/>
    </location>
</feature>
<dbReference type="EMBL" id="FWZT01000004">
    <property type="protein sequence ID" value="SMF07823.1"/>
    <property type="molecule type" value="Genomic_DNA"/>
</dbReference>
<name>A0A1Y6BHH6_9BACT</name>
<keyword evidence="3" id="KW-1185">Reference proteome</keyword>
<feature type="signal peptide" evidence="1">
    <location>
        <begin position="1"/>
        <end position="18"/>
    </location>
</feature>
<dbReference type="STRING" id="1513793.SAMN06296036_104245"/>
<evidence type="ECO:0000256" key="1">
    <source>
        <dbReference type="SAM" id="SignalP"/>
    </source>
</evidence>
<accession>A0A1Y6BHH6</accession>